<gene>
    <name evidence="3" type="ORF">PCOR1329_LOCUS45446</name>
</gene>
<dbReference type="InterPro" id="IPR026983">
    <property type="entry name" value="DHC"/>
</dbReference>
<dbReference type="InterPro" id="IPR024317">
    <property type="entry name" value="Dynein_heavy_chain_D4_dom"/>
</dbReference>
<feature type="region of interest" description="Disordered" evidence="1">
    <location>
        <begin position="101"/>
        <end position="127"/>
    </location>
</feature>
<dbReference type="Pfam" id="PF12780">
    <property type="entry name" value="AAA_8"/>
    <property type="match status" value="1"/>
</dbReference>
<evidence type="ECO:0000313" key="3">
    <source>
        <dbReference type="EMBL" id="CAK0854288.1"/>
    </source>
</evidence>
<proteinExistence type="predicted"/>
<evidence type="ECO:0000256" key="1">
    <source>
        <dbReference type="SAM" id="MobiDB-lite"/>
    </source>
</evidence>
<dbReference type="Proteomes" id="UP001189429">
    <property type="component" value="Unassembled WGS sequence"/>
</dbReference>
<comment type="caution">
    <text evidence="3">The sequence shown here is derived from an EMBL/GenBank/DDBJ whole genome shotgun (WGS) entry which is preliminary data.</text>
</comment>
<dbReference type="PANTHER" id="PTHR22878:SF68">
    <property type="entry name" value="DYNEIN HEAVY CHAIN 6, AXONEMAL-LIKE"/>
    <property type="match status" value="1"/>
</dbReference>
<dbReference type="SUPFAM" id="SSF52540">
    <property type="entry name" value="P-loop containing nucleoside triphosphate hydrolases"/>
    <property type="match status" value="1"/>
</dbReference>
<protein>
    <recommendedName>
        <fullName evidence="2">Dynein heavy chain AAA module D4 domain-containing protein</fullName>
    </recommendedName>
</protein>
<reference evidence="3" key="1">
    <citation type="submission" date="2023-10" db="EMBL/GenBank/DDBJ databases">
        <authorList>
            <person name="Chen Y."/>
            <person name="Shah S."/>
            <person name="Dougan E. K."/>
            <person name="Thang M."/>
            <person name="Chan C."/>
        </authorList>
    </citation>
    <scope>NUCLEOTIDE SEQUENCE [LARGE SCALE GENOMIC DNA]</scope>
</reference>
<organism evidence="3 4">
    <name type="scientific">Prorocentrum cordatum</name>
    <dbReference type="NCBI Taxonomy" id="2364126"/>
    <lineage>
        <taxon>Eukaryota</taxon>
        <taxon>Sar</taxon>
        <taxon>Alveolata</taxon>
        <taxon>Dinophyceae</taxon>
        <taxon>Prorocentrales</taxon>
        <taxon>Prorocentraceae</taxon>
        <taxon>Prorocentrum</taxon>
    </lineage>
</organism>
<sequence>VASHQQLSDVLQNFLMDYNQMAKRQMELVLFLSAVEHVCRIVRVLKTPLGNALLVGVGGSGRKSLATLATFVADYESLRIEISKSYGSAWAARASQPGTCPALPALGAPRRPQGAAAGPGRLQEAPG</sequence>
<dbReference type="EMBL" id="CAUYUJ010015466">
    <property type="protein sequence ID" value="CAK0854288.1"/>
    <property type="molecule type" value="Genomic_DNA"/>
</dbReference>
<name>A0ABN9U5P2_9DINO</name>
<evidence type="ECO:0000313" key="4">
    <source>
        <dbReference type="Proteomes" id="UP001189429"/>
    </source>
</evidence>
<feature type="domain" description="Dynein heavy chain AAA module D4" evidence="2">
    <location>
        <begin position="26"/>
        <end position="88"/>
    </location>
</feature>
<dbReference type="PANTHER" id="PTHR22878">
    <property type="entry name" value="DYNEIN HEAVY CHAIN 6, AXONEMAL-LIKE-RELATED"/>
    <property type="match status" value="1"/>
</dbReference>
<accession>A0ABN9U5P2</accession>
<dbReference type="InterPro" id="IPR027417">
    <property type="entry name" value="P-loop_NTPase"/>
</dbReference>
<evidence type="ECO:0000259" key="2">
    <source>
        <dbReference type="Pfam" id="PF12780"/>
    </source>
</evidence>
<keyword evidence="4" id="KW-1185">Reference proteome</keyword>
<dbReference type="Gene3D" id="3.40.50.300">
    <property type="entry name" value="P-loop containing nucleotide triphosphate hydrolases"/>
    <property type="match status" value="1"/>
</dbReference>
<feature type="non-terminal residue" evidence="3">
    <location>
        <position position="1"/>
    </location>
</feature>